<keyword evidence="9" id="KW-1015">Disulfide bond</keyword>
<dbReference type="GO" id="GO:0005886">
    <property type="term" value="C:plasma membrane"/>
    <property type="evidence" value="ECO:0007669"/>
    <property type="project" value="UniProtKB-SubCell"/>
</dbReference>
<evidence type="ECO:0000256" key="10">
    <source>
        <dbReference type="ARBA" id="ARBA00023170"/>
    </source>
</evidence>
<name>N6UBQ4_DENPD</name>
<dbReference type="InterPro" id="IPR002159">
    <property type="entry name" value="CD36_fam"/>
</dbReference>
<keyword evidence="5" id="KW-0812">Transmembrane</keyword>
<accession>N6UBQ4</accession>
<comment type="similarity">
    <text evidence="2">Belongs to the CD36 family.</text>
</comment>
<dbReference type="PANTHER" id="PTHR11923:SF69">
    <property type="entry name" value="SENSORY NEURON MEMBRANE PROTEIN 1"/>
    <property type="match status" value="1"/>
</dbReference>
<evidence type="ECO:0000313" key="12">
    <source>
        <dbReference type="EMBL" id="ENN79080.1"/>
    </source>
</evidence>
<dbReference type="GO" id="GO:0005044">
    <property type="term" value="F:scavenger receptor activity"/>
    <property type="evidence" value="ECO:0007669"/>
    <property type="project" value="TreeGrafter"/>
</dbReference>
<protein>
    <submittedName>
        <fullName evidence="12">Uncharacterized protein</fullName>
    </submittedName>
</protein>
<keyword evidence="11" id="KW-0325">Glycoprotein</keyword>
<evidence type="ECO:0000256" key="5">
    <source>
        <dbReference type="ARBA" id="ARBA00022692"/>
    </source>
</evidence>
<reference evidence="12" key="1">
    <citation type="journal article" date="2013" name="Genome Biol.">
        <title>Draft genome of the mountain pine beetle, Dendroctonus ponderosae Hopkins, a major forest pest.</title>
        <authorList>
            <person name="Keeling C.I."/>
            <person name="Yuen M.M."/>
            <person name="Liao N.Y."/>
            <person name="Docking T.R."/>
            <person name="Chan S.K."/>
            <person name="Taylor G.A."/>
            <person name="Palmquist D.L."/>
            <person name="Jackman S.D."/>
            <person name="Nguyen A."/>
            <person name="Li M."/>
            <person name="Henderson H."/>
            <person name="Janes J.K."/>
            <person name="Zhao Y."/>
            <person name="Pandoh P."/>
            <person name="Moore R."/>
            <person name="Sperling F.A."/>
            <person name="Huber D.P."/>
            <person name="Birol I."/>
            <person name="Jones S.J."/>
            <person name="Bohlmann J."/>
        </authorList>
    </citation>
    <scope>NUCLEOTIDE SEQUENCE</scope>
</reference>
<keyword evidence="8" id="KW-0472">Membrane</keyword>
<evidence type="ECO:0000256" key="8">
    <source>
        <dbReference type="ARBA" id="ARBA00023136"/>
    </source>
</evidence>
<evidence type="ECO:0000256" key="7">
    <source>
        <dbReference type="ARBA" id="ARBA00022989"/>
    </source>
</evidence>
<evidence type="ECO:0000256" key="11">
    <source>
        <dbReference type="ARBA" id="ARBA00023180"/>
    </source>
</evidence>
<dbReference type="GO" id="GO:0007608">
    <property type="term" value="P:sensory perception of smell"/>
    <property type="evidence" value="ECO:0007669"/>
    <property type="project" value="UniProtKB-KW"/>
</dbReference>
<evidence type="ECO:0000256" key="2">
    <source>
        <dbReference type="ARBA" id="ARBA00010532"/>
    </source>
</evidence>
<evidence type="ECO:0000256" key="3">
    <source>
        <dbReference type="ARBA" id="ARBA00022475"/>
    </source>
</evidence>
<dbReference type="PRINTS" id="PR01609">
    <property type="entry name" value="CD36FAMILY"/>
</dbReference>
<dbReference type="EMBL" id="KB740748">
    <property type="protein sequence ID" value="ENN79080.1"/>
    <property type="molecule type" value="Genomic_DNA"/>
</dbReference>
<dbReference type="PANTHER" id="PTHR11923">
    <property type="entry name" value="SCAVENGER RECEPTOR CLASS B TYPE-1 SR-B1"/>
    <property type="match status" value="1"/>
</dbReference>
<proteinExistence type="inferred from homology"/>
<evidence type="ECO:0000256" key="4">
    <source>
        <dbReference type="ARBA" id="ARBA00022606"/>
    </source>
</evidence>
<keyword evidence="4" id="KW-0716">Sensory transduction</keyword>
<evidence type="ECO:0000256" key="9">
    <source>
        <dbReference type="ARBA" id="ARBA00023157"/>
    </source>
</evidence>
<dbReference type="GO" id="GO:0005737">
    <property type="term" value="C:cytoplasm"/>
    <property type="evidence" value="ECO:0007669"/>
    <property type="project" value="TreeGrafter"/>
</dbReference>
<evidence type="ECO:0000256" key="1">
    <source>
        <dbReference type="ARBA" id="ARBA00004651"/>
    </source>
</evidence>
<keyword evidence="10" id="KW-0675">Receptor</keyword>
<gene>
    <name evidence="12" type="ORF">YQE_04462</name>
</gene>
<keyword evidence="7" id="KW-1133">Transmembrane helix</keyword>
<evidence type="ECO:0000256" key="6">
    <source>
        <dbReference type="ARBA" id="ARBA00022725"/>
    </source>
</evidence>
<organism evidence="12">
    <name type="scientific">Dendroctonus ponderosae</name>
    <name type="common">Mountain pine beetle</name>
    <dbReference type="NCBI Taxonomy" id="77166"/>
    <lineage>
        <taxon>Eukaryota</taxon>
        <taxon>Metazoa</taxon>
        <taxon>Ecdysozoa</taxon>
        <taxon>Arthropoda</taxon>
        <taxon>Hexapoda</taxon>
        <taxon>Insecta</taxon>
        <taxon>Pterygota</taxon>
        <taxon>Neoptera</taxon>
        <taxon>Endopterygota</taxon>
        <taxon>Coleoptera</taxon>
        <taxon>Polyphaga</taxon>
        <taxon>Cucujiformia</taxon>
        <taxon>Curculionidae</taxon>
        <taxon>Scolytinae</taxon>
        <taxon>Dendroctonus</taxon>
    </lineage>
</organism>
<dbReference type="AlphaFoldDB" id="N6UBQ4"/>
<keyword evidence="3" id="KW-1003">Cell membrane</keyword>
<keyword evidence="6" id="KW-0552">Olfaction</keyword>
<dbReference type="Pfam" id="PF01130">
    <property type="entry name" value="CD36"/>
    <property type="match status" value="1"/>
</dbReference>
<feature type="non-terminal residue" evidence="12">
    <location>
        <position position="1"/>
    </location>
</feature>
<comment type="subcellular location">
    <subcellularLocation>
        <location evidence="1">Cell membrane</location>
        <topology evidence="1">Multi-pass membrane protein</topology>
    </subcellularLocation>
</comment>
<dbReference type="HOGENOM" id="CLU_1887862_0_0_1"/>
<sequence>MRLCRTSPPTSDCASPVWTNVVRVSHLLLSNFIGACCSPQSLHVENSIWYRSAAGDLVFESMVDEQSCSPQMMMFGVVSSKKMVNLKPGMEIREMFVKVPFPLSFNVYIFSVLNPAEVQGGAKPHLKEMGPFCYK</sequence>